<dbReference type="EMBL" id="FODY01000013">
    <property type="protein sequence ID" value="SEP20750.1"/>
    <property type="molecule type" value="Genomic_DNA"/>
</dbReference>
<dbReference type="AlphaFoldDB" id="A0A1H8VZH6"/>
<dbReference type="OrthoDB" id="1798507at2"/>
<keyword evidence="2" id="KW-1185">Reference proteome</keyword>
<proteinExistence type="predicted"/>
<gene>
    <name evidence="1" type="ORF">SAMN04490178_11362</name>
</gene>
<protein>
    <submittedName>
        <fullName evidence="1">Uncharacterized protein</fullName>
    </submittedName>
</protein>
<accession>A0A1H8VZH6</accession>
<dbReference type="Proteomes" id="UP000198847">
    <property type="component" value="Unassembled WGS sequence"/>
</dbReference>
<name>A0A1H8VZH6_9FIRM</name>
<dbReference type="RefSeq" id="WP_091747450.1">
    <property type="nucleotide sequence ID" value="NZ_FODY01000013.1"/>
</dbReference>
<sequence>MGILPVKFRVLQIIFQQQETSVENIYCMLKREYPRDACINEKGIGECLISLKTAGLIEVSDAAIAADGKLLSVYRITSQGIGKMKYIG</sequence>
<organism evidence="1 2">
    <name type="scientific">Propionispora vibrioides</name>
    <dbReference type="NCBI Taxonomy" id="112903"/>
    <lineage>
        <taxon>Bacteria</taxon>
        <taxon>Bacillati</taxon>
        <taxon>Bacillota</taxon>
        <taxon>Negativicutes</taxon>
        <taxon>Selenomonadales</taxon>
        <taxon>Sporomusaceae</taxon>
        <taxon>Propionispora</taxon>
    </lineage>
</organism>
<dbReference type="STRING" id="112903.SAMN04490178_11362"/>
<evidence type="ECO:0000313" key="1">
    <source>
        <dbReference type="EMBL" id="SEP20750.1"/>
    </source>
</evidence>
<evidence type="ECO:0000313" key="2">
    <source>
        <dbReference type="Proteomes" id="UP000198847"/>
    </source>
</evidence>
<reference evidence="1 2" key="1">
    <citation type="submission" date="2016-10" db="EMBL/GenBank/DDBJ databases">
        <authorList>
            <person name="de Groot N.N."/>
        </authorList>
    </citation>
    <scope>NUCLEOTIDE SEQUENCE [LARGE SCALE GENOMIC DNA]</scope>
    <source>
        <strain evidence="1 2">DSM 13305</strain>
    </source>
</reference>